<evidence type="ECO:0000313" key="4">
    <source>
        <dbReference type="Proteomes" id="UP000243459"/>
    </source>
</evidence>
<dbReference type="Pfam" id="PF01504">
    <property type="entry name" value="PIP5K"/>
    <property type="match status" value="1"/>
</dbReference>
<dbReference type="InterPro" id="IPR002498">
    <property type="entry name" value="PInositol-4-P-4/5-kinase_core"/>
</dbReference>
<organism evidence="3 4">
    <name type="scientific">Asparagus officinalis</name>
    <name type="common">Garden asparagus</name>
    <dbReference type="NCBI Taxonomy" id="4686"/>
    <lineage>
        <taxon>Eukaryota</taxon>
        <taxon>Viridiplantae</taxon>
        <taxon>Streptophyta</taxon>
        <taxon>Embryophyta</taxon>
        <taxon>Tracheophyta</taxon>
        <taxon>Spermatophyta</taxon>
        <taxon>Magnoliopsida</taxon>
        <taxon>Liliopsida</taxon>
        <taxon>Asparagales</taxon>
        <taxon>Asparagaceae</taxon>
        <taxon>Asparagoideae</taxon>
        <taxon>Asparagus</taxon>
    </lineage>
</organism>
<dbReference type="EC" id="2.7.1.68" evidence="1"/>
<dbReference type="GO" id="GO:0046854">
    <property type="term" value="P:phosphatidylinositol phosphate biosynthetic process"/>
    <property type="evidence" value="ECO:0007669"/>
    <property type="project" value="TreeGrafter"/>
</dbReference>
<dbReference type="InterPro" id="IPR027484">
    <property type="entry name" value="PInositol-4-P-5-kinase_N"/>
</dbReference>
<dbReference type="EMBL" id="CM007387">
    <property type="protein sequence ID" value="ONK64769.1"/>
    <property type="molecule type" value="Genomic_DNA"/>
</dbReference>
<dbReference type="GO" id="GO:0016308">
    <property type="term" value="F:1-phosphatidylinositol-4-phosphate 5-kinase activity"/>
    <property type="evidence" value="ECO:0007669"/>
    <property type="project" value="UniProtKB-EC"/>
</dbReference>
<keyword evidence="4" id="KW-1185">Reference proteome</keyword>
<evidence type="ECO:0000256" key="1">
    <source>
        <dbReference type="ARBA" id="ARBA00012172"/>
    </source>
</evidence>
<dbReference type="SUPFAM" id="SSF56104">
    <property type="entry name" value="SAICAR synthase-like"/>
    <property type="match status" value="1"/>
</dbReference>
<accession>A0A5P1EJ01</accession>
<sequence>MAALISPPSTSFSPNLSLLHRTTTPPPSSLSLYSPFSFSRLFTLSPPKRTAFRASAVAEQEKALTPEEGYKKELAKPCELYVCNLPRLSDLFKPYGTVHSVEVLIRMLPSYYQHVCRYENTLVTKFFDVHCVKPIGGQKFALIFKPGSFSEMTQLLFHHHQIMLSVRNEP</sequence>
<dbReference type="PANTHER" id="PTHR23086">
    <property type="entry name" value="PHOSPHATIDYLINOSITOL-4-PHOSPHATE 5-KINASE"/>
    <property type="match status" value="1"/>
</dbReference>
<proteinExistence type="predicted"/>
<dbReference type="GO" id="GO:0005886">
    <property type="term" value="C:plasma membrane"/>
    <property type="evidence" value="ECO:0007669"/>
    <property type="project" value="TreeGrafter"/>
</dbReference>
<gene>
    <name evidence="3" type="ORF">A4U43_C07F29720</name>
</gene>
<evidence type="ECO:0000313" key="3">
    <source>
        <dbReference type="EMBL" id="ONK64769.1"/>
    </source>
</evidence>
<dbReference type="Gramene" id="ONK64769">
    <property type="protein sequence ID" value="ONK64769"/>
    <property type="gene ID" value="A4U43_C07F29720"/>
</dbReference>
<feature type="domain" description="PIPK" evidence="2">
    <location>
        <begin position="100"/>
        <end position="143"/>
    </location>
</feature>
<reference evidence="4" key="1">
    <citation type="journal article" date="2017" name="Nat. Commun.">
        <title>The asparagus genome sheds light on the origin and evolution of a young Y chromosome.</title>
        <authorList>
            <person name="Harkess A."/>
            <person name="Zhou J."/>
            <person name="Xu C."/>
            <person name="Bowers J.E."/>
            <person name="Van der Hulst R."/>
            <person name="Ayyampalayam S."/>
            <person name="Mercati F."/>
            <person name="Riccardi P."/>
            <person name="McKain M.R."/>
            <person name="Kakrana A."/>
            <person name="Tang H."/>
            <person name="Ray J."/>
            <person name="Groenendijk J."/>
            <person name="Arikit S."/>
            <person name="Mathioni S.M."/>
            <person name="Nakano M."/>
            <person name="Shan H."/>
            <person name="Telgmann-Rauber A."/>
            <person name="Kanno A."/>
            <person name="Yue Z."/>
            <person name="Chen H."/>
            <person name="Li W."/>
            <person name="Chen Y."/>
            <person name="Xu X."/>
            <person name="Zhang Y."/>
            <person name="Luo S."/>
            <person name="Chen H."/>
            <person name="Gao J."/>
            <person name="Mao Z."/>
            <person name="Pires J.C."/>
            <person name="Luo M."/>
            <person name="Kudrna D."/>
            <person name="Wing R.A."/>
            <person name="Meyers B.C."/>
            <person name="Yi K."/>
            <person name="Kong H."/>
            <person name="Lavrijsen P."/>
            <person name="Sunseri F."/>
            <person name="Falavigna A."/>
            <person name="Ye Y."/>
            <person name="Leebens-Mack J.H."/>
            <person name="Chen G."/>
        </authorList>
    </citation>
    <scope>NUCLEOTIDE SEQUENCE [LARGE SCALE GENOMIC DNA]</scope>
    <source>
        <strain evidence="4">cv. DH0086</strain>
    </source>
</reference>
<dbReference type="Gene3D" id="3.30.800.10">
    <property type="entry name" value="Phosphatidylinositol Phosphate Kinase II Beta"/>
    <property type="match status" value="1"/>
</dbReference>
<name>A0A5P1EJ01_ASPOF</name>
<dbReference type="PANTHER" id="PTHR23086:SF140">
    <property type="entry name" value="PHOSPHATIDYLINOSITOL 4-PHOSPHATE 5-KINASE 2"/>
    <property type="match status" value="1"/>
</dbReference>
<evidence type="ECO:0000259" key="2">
    <source>
        <dbReference type="Pfam" id="PF01504"/>
    </source>
</evidence>
<protein>
    <recommendedName>
        <fullName evidence="1">1-phosphatidylinositol-4-phosphate 5-kinase</fullName>
        <ecNumber evidence="1">2.7.1.68</ecNumber>
    </recommendedName>
</protein>
<dbReference type="AlphaFoldDB" id="A0A5P1EJ01"/>
<dbReference type="Proteomes" id="UP000243459">
    <property type="component" value="Chromosome 7"/>
</dbReference>
<dbReference type="InterPro" id="IPR023610">
    <property type="entry name" value="PInositol-4/5-P-5/4-kinase"/>
</dbReference>